<evidence type="ECO:0000313" key="2">
    <source>
        <dbReference type="Proteomes" id="UP001163603"/>
    </source>
</evidence>
<sequence length="130" mass="15052">MVLGKKYTEKSESEIVTPKEFKEMLEELFLLNGVLDIGDSIPWVGFLDLQGYRKRMKAVMKKLDRFYEHVLDEHDGRGKNTSKDMVDVLLQLADDPSFQVKLQRHQIKALIQVDESQIIKLPVSCTDNWA</sequence>
<reference evidence="2" key="1">
    <citation type="journal article" date="2023" name="G3 (Bethesda)">
        <title>Genome assembly and association tests identify interacting loci associated with vigor, precocity, and sex in interspecific pistachio rootstocks.</title>
        <authorList>
            <person name="Palmer W."/>
            <person name="Jacygrad E."/>
            <person name="Sagayaradj S."/>
            <person name="Cavanaugh K."/>
            <person name="Han R."/>
            <person name="Bertier L."/>
            <person name="Beede B."/>
            <person name="Kafkas S."/>
            <person name="Golino D."/>
            <person name="Preece J."/>
            <person name="Michelmore R."/>
        </authorList>
    </citation>
    <scope>NUCLEOTIDE SEQUENCE [LARGE SCALE GENOMIC DNA]</scope>
</reference>
<name>A0ACC0X003_9ROSI</name>
<dbReference type="Proteomes" id="UP001163603">
    <property type="component" value="Chromosome 15"/>
</dbReference>
<proteinExistence type="predicted"/>
<gene>
    <name evidence="1" type="ORF">Pint_30723</name>
</gene>
<accession>A0ACC0X003</accession>
<organism evidence="1 2">
    <name type="scientific">Pistacia integerrima</name>
    <dbReference type="NCBI Taxonomy" id="434235"/>
    <lineage>
        <taxon>Eukaryota</taxon>
        <taxon>Viridiplantae</taxon>
        <taxon>Streptophyta</taxon>
        <taxon>Embryophyta</taxon>
        <taxon>Tracheophyta</taxon>
        <taxon>Spermatophyta</taxon>
        <taxon>Magnoliopsida</taxon>
        <taxon>eudicotyledons</taxon>
        <taxon>Gunneridae</taxon>
        <taxon>Pentapetalae</taxon>
        <taxon>rosids</taxon>
        <taxon>malvids</taxon>
        <taxon>Sapindales</taxon>
        <taxon>Anacardiaceae</taxon>
        <taxon>Pistacia</taxon>
    </lineage>
</organism>
<dbReference type="EMBL" id="CM047750">
    <property type="protein sequence ID" value="KAJ0007041.1"/>
    <property type="molecule type" value="Genomic_DNA"/>
</dbReference>
<keyword evidence="2" id="KW-1185">Reference proteome</keyword>
<evidence type="ECO:0000313" key="1">
    <source>
        <dbReference type="EMBL" id="KAJ0007041.1"/>
    </source>
</evidence>
<comment type="caution">
    <text evidence="1">The sequence shown here is derived from an EMBL/GenBank/DDBJ whole genome shotgun (WGS) entry which is preliminary data.</text>
</comment>
<protein>
    <submittedName>
        <fullName evidence="1">Uncharacterized protein</fullName>
    </submittedName>
</protein>